<feature type="compositionally biased region" description="Basic and acidic residues" evidence="1">
    <location>
        <begin position="64"/>
        <end position="81"/>
    </location>
</feature>
<comment type="caution">
    <text evidence="2">The sequence shown here is derived from an EMBL/GenBank/DDBJ whole genome shotgun (WGS) entry which is preliminary data.</text>
</comment>
<accession>A0AAE1DK24</accession>
<name>A0AAE1DK24_9GAST</name>
<sequence length="137" mass="15593">MASSITINMHGQGEGQNFVSIDQVLVTDGIQRTLAEIVTRMLNDAGLKYDLHLMVVIGREENWRGQEKSRFGTDAEGRSEQKSLQTADIEDVARQKADLAQNHKCRDIKNLLKPDKLVFETWNATPDIYRNMKKYAL</sequence>
<evidence type="ECO:0000313" key="3">
    <source>
        <dbReference type="Proteomes" id="UP001283361"/>
    </source>
</evidence>
<reference evidence="2" key="1">
    <citation type="journal article" date="2023" name="G3 (Bethesda)">
        <title>A reference genome for the long-term kleptoplast-retaining sea slug Elysia crispata morphotype clarki.</title>
        <authorList>
            <person name="Eastman K.E."/>
            <person name="Pendleton A.L."/>
            <person name="Shaikh M.A."/>
            <person name="Suttiyut T."/>
            <person name="Ogas R."/>
            <person name="Tomko P."/>
            <person name="Gavelis G."/>
            <person name="Widhalm J.R."/>
            <person name="Wisecaver J.H."/>
        </authorList>
    </citation>
    <scope>NUCLEOTIDE SEQUENCE</scope>
    <source>
        <strain evidence="2">ECLA1</strain>
    </source>
</reference>
<feature type="region of interest" description="Disordered" evidence="1">
    <location>
        <begin position="64"/>
        <end position="85"/>
    </location>
</feature>
<evidence type="ECO:0000313" key="2">
    <source>
        <dbReference type="EMBL" id="KAK3773372.1"/>
    </source>
</evidence>
<dbReference type="AlphaFoldDB" id="A0AAE1DK24"/>
<proteinExistence type="predicted"/>
<organism evidence="2 3">
    <name type="scientific">Elysia crispata</name>
    <name type="common">lettuce slug</name>
    <dbReference type="NCBI Taxonomy" id="231223"/>
    <lineage>
        <taxon>Eukaryota</taxon>
        <taxon>Metazoa</taxon>
        <taxon>Spiralia</taxon>
        <taxon>Lophotrochozoa</taxon>
        <taxon>Mollusca</taxon>
        <taxon>Gastropoda</taxon>
        <taxon>Heterobranchia</taxon>
        <taxon>Euthyneura</taxon>
        <taxon>Panpulmonata</taxon>
        <taxon>Sacoglossa</taxon>
        <taxon>Placobranchoidea</taxon>
        <taxon>Plakobranchidae</taxon>
        <taxon>Elysia</taxon>
    </lineage>
</organism>
<protein>
    <submittedName>
        <fullName evidence="2">Uncharacterized protein</fullName>
    </submittedName>
</protein>
<dbReference type="Proteomes" id="UP001283361">
    <property type="component" value="Unassembled WGS sequence"/>
</dbReference>
<gene>
    <name evidence="2" type="ORF">RRG08_023250</name>
</gene>
<dbReference type="EMBL" id="JAWDGP010003545">
    <property type="protein sequence ID" value="KAK3773372.1"/>
    <property type="molecule type" value="Genomic_DNA"/>
</dbReference>
<evidence type="ECO:0000256" key="1">
    <source>
        <dbReference type="SAM" id="MobiDB-lite"/>
    </source>
</evidence>
<keyword evidence="3" id="KW-1185">Reference proteome</keyword>